<dbReference type="InterPro" id="IPR003594">
    <property type="entry name" value="HATPase_dom"/>
</dbReference>
<comment type="catalytic activity">
    <reaction evidence="1">
        <text>ATP-dependent breakage, passage and rejoining of double-stranded DNA.</text>
        <dbReference type="EC" id="5.6.2.2"/>
    </reaction>
</comment>
<dbReference type="GO" id="GO:0005524">
    <property type="term" value="F:ATP binding"/>
    <property type="evidence" value="ECO:0007669"/>
    <property type="project" value="InterPro"/>
</dbReference>
<dbReference type="InterPro" id="IPR050634">
    <property type="entry name" value="DNA_Topoisomerase_II"/>
</dbReference>
<feature type="non-terminal residue" evidence="8">
    <location>
        <position position="1"/>
    </location>
</feature>
<evidence type="ECO:0000256" key="5">
    <source>
        <dbReference type="ARBA" id="ARBA00023125"/>
    </source>
</evidence>
<dbReference type="SUPFAM" id="SSF55874">
    <property type="entry name" value="ATPase domain of HSP90 chaperone/DNA topoisomerase II/histidine kinase"/>
    <property type="match status" value="1"/>
</dbReference>
<evidence type="ECO:0000256" key="6">
    <source>
        <dbReference type="ARBA" id="ARBA00023235"/>
    </source>
</evidence>
<evidence type="ECO:0000256" key="2">
    <source>
        <dbReference type="ARBA" id="ARBA00001946"/>
    </source>
</evidence>
<reference evidence="8" key="1">
    <citation type="submission" date="2021-02" db="EMBL/GenBank/DDBJ databases">
        <authorList>
            <person name="Dougan E. K."/>
            <person name="Rhodes N."/>
            <person name="Thang M."/>
            <person name="Chan C."/>
        </authorList>
    </citation>
    <scope>NUCLEOTIDE SEQUENCE</scope>
</reference>
<keyword evidence="5" id="KW-0238">DNA-binding</keyword>
<dbReference type="Gene3D" id="3.30.565.10">
    <property type="entry name" value="Histidine kinase-like ATPase, C-terminal domain"/>
    <property type="match status" value="1"/>
</dbReference>
<comment type="caution">
    <text evidence="8">The sequence shown here is derived from an EMBL/GenBank/DDBJ whole genome shotgun (WGS) entry which is preliminary data.</text>
</comment>
<gene>
    <name evidence="8" type="ORF">PGLA2088_LOCUS39616</name>
</gene>
<dbReference type="GO" id="GO:0003918">
    <property type="term" value="F:DNA topoisomerase type II (double strand cut, ATP-hydrolyzing) activity"/>
    <property type="evidence" value="ECO:0007669"/>
    <property type="project" value="UniProtKB-EC"/>
</dbReference>
<feature type="non-terminal residue" evidence="8">
    <location>
        <position position="196"/>
    </location>
</feature>
<name>A0A813L4A9_POLGL</name>
<dbReference type="GO" id="GO:0006265">
    <property type="term" value="P:DNA topological change"/>
    <property type="evidence" value="ECO:0007669"/>
    <property type="project" value="InterPro"/>
</dbReference>
<organism evidence="8 9">
    <name type="scientific">Polarella glacialis</name>
    <name type="common">Dinoflagellate</name>
    <dbReference type="NCBI Taxonomy" id="89957"/>
    <lineage>
        <taxon>Eukaryota</taxon>
        <taxon>Sar</taxon>
        <taxon>Alveolata</taxon>
        <taxon>Dinophyceae</taxon>
        <taxon>Suessiales</taxon>
        <taxon>Suessiaceae</taxon>
        <taxon>Polarella</taxon>
    </lineage>
</organism>
<evidence type="ECO:0000313" key="9">
    <source>
        <dbReference type="Proteomes" id="UP000626109"/>
    </source>
</evidence>
<dbReference type="PANTHER" id="PTHR10169">
    <property type="entry name" value="DNA TOPOISOMERASE/GYRASE"/>
    <property type="match status" value="1"/>
</dbReference>
<sequence>ERLWVFDETKGKMIQKEITFVPGLYKIFDEILVNAADNFMRDPENMTYIKVNINEAEGWISCENNGMTLPVEMHKEHKMYVPEMVFGHLLTSDNYDDGEDKVTGGRNGYGAKLTNIFSTKFNIECGDAKRGQRYVQTWENNMGDKGKPKMTKFSGKDFTKVTFYPDLKRFGMASLDKDIVSLMKKRVMDLGGTTNK</sequence>
<feature type="domain" description="Histidine kinase/HSP90-like ATPase" evidence="7">
    <location>
        <begin position="23"/>
        <end position="126"/>
    </location>
</feature>
<dbReference type="EC" id="5.6.2.2" evidence="3"/>
<keyword evidence="6" id="KW-0413">Isomerase</keyword>
<dbReference type="GO" id="GO:0005634">
    <property type="term" value="C:nucleus"/>
    <property type="evidence" value="ECO:0007669"/>
    <property type="project" value="TreeGrafter"/>
</dbReference>
<evidence type="ECO:0000256" key="3">
    <source>
        <dbReference type="ARBA" id="ARBA00012895"/>
    </source>
</evidence>
<dbReference type="SMART" id="SM00433">
    <property type="entry name" value="TOP2c"/>
    <property type="match status" value="1"/>
</dbReference>
<evidence type="ECO:0000256" key="4">
    <source>
        <dbReference type="ARBA" id="ARBA00023029"/>
    </source>
</evidence>
<dbReference type="Pfam" id="PF02518">
    <property type="entry name" value="HATPase_c"/>
    <property type="match status" value="1"/>
</dbReference>
<accession>A0A813L4A9</accession>
<protein>
    <recommendedName>
        <fullName evidence="3">DNA topoisomerase (ATP-hydrolyzing)</fullName>
        <ecNumber evidence="3">5.6.2.2</ecNumber>
    </recommendedName>
</protein>
<comment type="cofactor">
    <cofactor evidence="2">
        <name>Mg(2+)</name>
        <dbReference type="ChEBI" id="CHEBI:18420"/>
    </cofactor>
</comment>
<dbReference type="Proteomes" id="UP000626109">
    <property type="component" value="Unassembled WGS sequence"/>
</dbReference>
<dbReference type="AlphaFoldDB" id="A0A813L4A9"/>
<proteinExistence type="predicted"/>
<dbReference type="InterPro" id="IPR036890">
    <property type="entry name" value="HATPase_C_sf"/>
</dbReference>
<dbReference type="GO" id="GO:0000819">
    <property type="term" value="P:sister chromatid segregation"/>
    <property type="evidence" value="ECO:0007669"/>
    <property type="project" value="TreeGrafter"/>
</dbReference>
<evidence type="ECO:0000259" key="7">
    <source>
        <dbReference type="Pfam" id="PF02518"/>
    </source>
</evidence>
<evidence type="ECO:0000256" key="1">
    <source>
        <dbReference type="ARBA" id="ARBA00000185"/>
    </source>
</evidence>
<keyword evidence="4" id="KW-0799">Topoisomerase</keyword>
<evidence type="ECO:0000313" key="8">
    <source>
        <dbReference type="EMBL" id="CAE8717603.1"/>
    </source>
</evidence>
<dbReference type="GO" id="GO:0000712">
    <property type="term" value="P:resolution of meiotic recombination intermediates"/>
    <property type="evidence" value="ECO:0007669"/>
    <property type="project" value="TreeGrafter"/>
</dbReference>
<dbReference type="EMBL" id="CAJNNW010033185">
    <property type="protein sequence ID" value="CAE8717603.1"/>
    <property type="molecule type" value="Genomic_DNA"/>
</dbReference>
<dbReference type="GO" id="GO:0003677">
    <property type="term" value="F:DNA binding"/>
    <property type="evidence" value="ECO:0007669"/>
    <property type="project" value="UniProtKB-KW"/>
</dbReference>
<dbReference type="CDD" id="cd16930">
    <property type="entry name" value="HATPase_TopII-like"/>
    <property type="match status" value="1"/>
</dbReference>
<dbReference type="PANTHER" id="PTHR10169:SF38">
    <property type="entry name" value="DNA TOPOISOMERASE 2"/>
    <property type="match status" value="1"/>
</dbReference>
<dbReference type="PRINTS" id="PR00418">
    <property type="entry name" value="TPI2FAMILY"/>
</dbReference>
<dbReference type="InterPro" id="IPR001241">
    <property type="entry name" value="Topo_IIA"/>
</dbReference>